<reference evidence="1 2" key="1">
    <citation type="submission" date="2019-05" db="EMBL/GenBank/DDBJ databases">
        <title>Ruegeria sp. nov., isolated from tidal flat.</title>
        <authorList>
            <person name="Kim W."/>
        </authorList>
    </citation>
    <scope>NUCLEOTIDE SEQUENCE [LARGE SCALE GENOMIC DNA]</scope>
    <source>
        <strain evidence="1 2">CAU 1488</strain>
    </source>
</reference>
<comment type="caution">
    <text evidence="1">The sequence shown here is derived from an EMBL/GenBank/DDBJ whole genome shotgun (WGS) entry which is preliminary data.</text>
</comment>
<keyword evidence="1" id="KW-0808">Transferase</keyword>
<dbReference type="Proteomes" id="UP001193035">
    <property type="component" value="Unassembled WGS sequence"/>
</dbReference>
<keyword evidence="1" id="KW-0489">Methyltransferase</keyword>
<dbReference type="Pfam" id="PF13489">
    <property type="entry name" value="Methyltransf_23"/>
    <property type="match status" value="1"/>
</dbReference>
<gene>
    <name evidence="1" type="ORF">FGK63_18905</name>
</gene>
<dbReference type="GO" id="GO:0032259">
    <property type="term" value="P:methylation"/>
    <property type="evidence" value="ECO:0007669"/>
    <property type="project" value="UniProtKB-KW"/>
</dbReference>
<evidence type="ECO:0000313" key="1">
    <source>
        <dbReference type="EMBL" id="TMV03740.1"/>
    </source>
</evidence>
<dbReference type="Gene3D" id="3.40.50.150">
    <property type="entry name" value="Vaccinia Virus protein VP39"/>
    <property type="match status" value="1"/>
</dbReference>
<sequence length="260" mass="29816">MPQSPLTGKSGRFLFEHKVMNRHLARYYLDESCGYIWVDAPHWLDEAYSDAIAMTDTGILARNFANIGIVSTAMRANGMEKARGIDIGAGYGLLVRGLRDLGIDFHWSDPYAENLFARGFEADGGKYRVAAAFEVLEHLPDPLAHLKEARDRFGFETIFFSATCFDPEDIPGTDWWYWAFETGQHIGFFSQQCLDFIAAQLGMRMVALRADVYAFTTRKDLVWPNGWERWKLDRKFRKASLAEQDYQAMKRRVSGAERRD</sequence>
<dbReference type="InterPro" id="IPR029063">
    <property type="entry name" value="SAM-dependent_MTases_sf"/>
</dbReference>
<keyword evidence="2" id="KW-1185">Reference proteome</keyword>
<name>A0ABY2WSQ9_9RHOB</name>
<organism evidence="1 2">
    <name type="scientific">Ruegeria sediminis</name>
    <dbReference type="NCBI Taxonomy" id="2583820"/>
    <lineage>
        <taxon>Bacteria</taxon>
        <taxon>Pseudomonadati</taxon>
        <taxon>Pseudomonadota</taxon>
        <taxon>Alphaproteobacteria</taxon>
        <taxon>Rhodobacterales</taxon>
        <taxon>Roseobacteraceae</taxon>
        <taxon>Ruegeria</taxon>
    </lineage>
</organism>
<dbReference type="GO" id="GO:0008168">
    <property type="term" value="F:methyltransferase activity"/>
    <property type="evidence" value="ECO:0007669"/>
    <property type="project" value="UniProtKB-KW"/>
</dbReference>
<dbReference type="SUPFAM" id="SSF53335">
    <property type="entry name" value="S-adenosyl-L-methionine-dependent methyltransferases"/>
    <property type="match status" value="1"/>
</dbReference>
<dbReference type="EMBL" id="VCPD01000009">
    <property type="protein sequence ID" value="TMV03740.1"/>
    <property type="molecule type" value="Genomic_DNA"/>
</dbReference>
<proteinExistence type="predicted"/>
<evidence type="ECO:0000313" key="2">
    <source>
        <dbReference type="Proteomes" id="UP001193035"/>
    </source>
</evidence>
<protein>
    <submittedName>
        <fullName evidence="1">Class I SAM-dependent methyltransferase</fullName>
    </submittedName>
</protein>
<dbReference type="RefSeq" id="WP_138845227.1">
    <property type="nucleotide sequence ID" value="NZ_VCPD01000009.1"/>
</dbReference>
<accession>A0ABY2WSQ9</accession>